<evidence type="ECO:0000313" key="3">
    <source>
        <dbReference type="EMBL" id="CDJ45417.1"/>
    </source>
</evidence>
<comment type="catalytic activity">
    <reaction evidence="1">
        <text>ATP + H2O = ADP + phosphate + H(+)</text>
        <dbReference type="Rhea" id="RHEA:13065"/>
        <dbReference type="ChEBI" id="CHEBI:15377"/>
        <dbReference type="ChEBI" id="CHEBI:15378"/>
        <dbReference type="ChEBI" id="CHEBI:30616"/>
        <dbReference type="ChEBI" id="CHEBI:43474"/>
        <dbReference type="ChEBI" id="CHEBI:456216"/>
    </reaction>
</comment>
<dbReference type="Proteomes" id="UP000030747">
    <property type="component" value="Unassembled WGS sequence"/>
</dbReference>
<proteinExistence type="inferred from homology"/>
<comment type="similarity">
    <text evidence="2">Belongs to the actin family.</text>
</comment>
<dbReference type="InterPro" id="IPR043129">
    <property type="entry name" value="ATPase_NBD"/>
</dbReference>
<evidence type="ECO:0000256" key="1">
    <source>
        <dbReference type="ARBA" id="ARBA00049360"/>
    </source>
</evidence>
<dbReference type="VEuPathDB" id="ToxoDB:ETH2_0514600"/>
<dbReference type="SMART" id="SM00268">
    <property type="entry name" value="ACTIN"/>
    <property type="match status" value="1"/>
</dbReference>
<reference evidence="3" key="2">
    <citation type="submission" date="2013-10" db="EMBL/GenBank/DDBJ databases">
        <authorList>
            <person name="Aslett M."/>
        </authorList>
    </citation>
    <scope>NUCLEOTIDE SEQUENCE [LARGE SCALE GENOMIC DNA]</scope>
    <source>
        <strain evidence="3">Houghton</strain>
    </source>
</reference>
<dbReference type="Pfam" id="PF00022">
    <property type="entry name" value="Actin"/>
    <property type="match status" value="1"/>
</dbReference>
<dbReference type="InterPro" id="IPR004000">
    <property type="entry name" value="Actin"/>
</dbReference>
<dbReference type="RefSeq" id="XP_013236163.1">
    <property type="nucleotide sequence ID" value="XM_013380709.1"/>
</dbReference>
<organism evidence="3 4">
    <name type="scientific">Eimeria tenella</name>
    <name type="common">Coccidian parasite</name>
    <dbReference type="NCBI Taxonomy" id="5802"/>
    <lineage>
        <taxon>Eukaryota</taxon>
        <taxon>Sar</taxon>
        <taxon>Alveolata</taxon>
        <taxon>Apicomplexa</taxon>
        <taxon>Conoidasida</taxon>
        <taxon>Coccidia</taxon>
        <taxon>Eucoccidiorida</taxon>
        <taxon>Eimeriorina</taxon>
        <taxon>Eimeriidae</taxon>
        <taxon>Eimeria</taxon>
    </lineage>
</organism>
<dbReference type="Gene3D" id="3.30.420.40">
    <property type="match status" value="2"/>
</dbReference>
<dbReference type="Gene3D" id="3.90.640.10">
    <property type="entry name" value="Actin, Chain A, domain 4"/>
    <property type="match status" value="1"/>
</dbReference>
<dbReference type="OMA" id="CINDRLE"/>
<dbReference type="OrthoDB" id="5132116at2759"/>
<dbReference type="GeneID" id="25249905"/>
<evidence type="ECO:0000313" key="4">
    <source>
        <dbReference type="Proteomes" id="UP000030747"/>
    </source>
</evidence>
<dbReference type="EMBL" id="HG678236">
    <property type="protein sequence ID" value="CDJ45417.1"/>
    <property type="molecule type" value="Genomic_DNA"/>
</dbReference>
<accession>U6L4X7</accession>
<dbReference type="AlphaFoldDB" id="U6L4X7"/>
<gene>
    <name evidence="3" type="ORF">ETH_00003460</name>
</gene>
<sequence length="189" mass="21205">MTTRDNYEHVRVIKETLCFCSLDPASDQQRTDLERTYRLPDGLTLRDGETTEIVLGPERFYPAEALFNPQLCGRDNPSLTDLLWSSVKACPIESRKSLVANVILCGGSTMFPGFPERLELELQNTSPPQARGFVKVDAPPQRQFLVWLGAKCFCDAALRPLQDHLWITKAEWEEAGPRIVAQKAAIKGS</sequence>
<dbReference type="PANTHER" id="PTHR11937">
    <property type="entry name" value="ACTIN"/>
    <property type="match status" value="1"/>
</dbReference>
<dbReference type="VEuPathDB" id="ToxoDB:ETH_00003460"/>
<name>U6L4X7_EIMTE</name>
<reference evidence="3" key="1">
    <citation type="submission" date="2013-10" db="EMBL/GenBank/DDBJ databases">
        <title>Genomic analysis of the causative agents of coccidiosis in chickens.</title>
        <authorList>
            <person name="Reid A.J."/>
            <person name="Blake D."/>
            <person name="Billington K."/>
            <person name="Browne H."/>
            <person name="Dunn M."/>
            <person name="Hung S."/>
            <person name="Kawahara F."/>
            <person name="Miranda-Saavedra D."/>
            <person name="Mourier T."/>
            <person name="Nagra H."/>
            <person name="Otto T.D."/>
            <person name="Rawlings N."/>
            <person name="Sanchez A."/>
            <person name="Sanders M."/>
            <person name="Subramaniam C."/>
            <person name="Tay Y."/>
            <person name="Dear P."/>
            <person name="Doerig C."/>
            <person name="Gruber A."/>
            <person name="Parkinson J."/>
            <person name="Shirley M."/>
            <person name="Wan K.L."/>
            <person name="Berriman M."/>
            <person name="Tomley F."/>
            <person name="Pain A."/>
        </authorList>
    </citation>
    <scope>NUCLEOTIDE SEQUENCE [LARGE SCALE GENOMIC DNA]</scope>
    <source>
        <strain evidence="3">Houghton</strain>
    </source>
</reference>
<dbReference type="SUPFAM" id="SSF53067">
    <property type="entry name" value="Actin-like ATPase domain"/>
    <property type="match status" value="1"/>
</dbReference>
<protein>
    <submittedName>
        <fullName evidence="3">Actin, putative</fullName>
    </submittedName>
</protein>
<keyword evidence="4" id="KW-1185">Reference proteome</keyword>
<evidence type="ECO:0000256" key="2">
    <source>
        <dbReference type="RuleBase" id="RU000487"/>
    </source>
</evidence>